<feature type="region of interest" description="Disordered" evidence="1">
    <location>
        <begin position="1"/>
        <end position="24"/>
    </location>
</feature>
<dbReference type="Pfam" id="PF13692">
    <property type="entry name" value="Glyco_trans_1_4"/>
    <property type="match status" value="1"/>
</dbReference>
<keyword evidence="2" id="KW-0472">Membrane</keyword>
<protein>
    <recommendedName>
        <fullName evidence="5">Glycosyl transferase family 1 domain-containing protein</fullName>
    </recommendedName>
</protein>
<dbReference type="PANTHER" id="PTHR46656">
    <property type="entry name" value="PUTATIVE-RELATED"/>
    <property type="match status" value="1"/>
</dbReference>
<accession>A0ABN9VSD8</accession>
<dbReference type="SUPFAM" id="SSF53756">
    <property type="entry name" value="UDP-Glycosyltransferase/glycogen phosphorylase"/>
    <property type="match status" value="1"/>
</dbReference>
<dbReference type="Gene3D" id="3.40.50.2000">
    <property type="entry name" value="Glycogen Phosphorylase B"/>
    <property type="match status" value="1"/>
</dbReference>
<keyword evidence="4" id="KW-1185">Reference proteome</keyword>
<keyword evidence="2" id="KW-1133">Transmembrane helix</keyword>
<keyword evidence="2" id="KW-0812">Transmembrane</keyword>
<evidence type="ECO:0000256" key="2">
    <source>
        <dbReference type="SAM" id="Phobius"/>
    </source>
</evidence>
<gene>
    <name evidence="3" type="ORF">PCOR1329_LOCUS60786</name>
</gene>
<feature type="region of interest" description="Disordered" evidence="1">
    <location>
        <begin position="241"/>
        <end position="262"/>
    </location>
</feature>
<feature type="non-terminal residue" evidence="3">
    <location>
        <position position="841"/>
    </location>
</feature>
<feature type="region of interest" description="Disordered" evidence="1">
    <location>
        <begin position="802"/>
        <end position="822"/>
    </location>
</feature>
<sequence>MLSWRHARGSRSPTESIELPAPAAQVEERRKEKAMPVGATVVLLVAAGCVSAVTVFVASVHGSLRTMQSSLDQEASELRKLRTSQRDTGEELHRLRQEVLNASAAGARHDEALGRGEELARRSSDSLRDATVRLAELRVTMESFGPPIDVLSQKQEDSRSAQEVLEANVKEVQGALDDVRSTVSRERAWHDQIEAWRSQEQNFELETREALQELQGAQPARLGGELGVSLAAASEDQITPRSSAKRVATPAQSLVTPRPDAATRHTTEAAKVAQLAAPVKGPAMPGPTTVPSRDGLEAPAAPAQSLVTPQRDAATRHTTEAAKVAQLAAPVKGPAMPGPTTVPSRDGFEAPAAPAQSLVTPQRDAATRHTTEAAKVAQLAASGVPGPTTVLSRDGPEAPEATHAGLQISWYRECGCTGMEVEAVTLLEALVRSLGSQRVRTNGCKNTCTWPDSTRQVLEQIELRGDEGHLSFWLFADRPPGPVVFVVHTAFLGVCGLPEFARSPRLAEDDALVQAVGRGRPGLLRVSRSMLENDRLDAPDARRCNTHFDAVWVPSKFNVETFSRSGVDARLLRVLPEAVDPRRFNCSAGSPPARARSPPPLFGARRLDRFVAAGGGPDTFTFLSVFKWEERKNWRTLLKTFWRTFPHRSTQVVQENGQAVDVNVRLLIKTQSLQWSTGPDEDIARLTEELGVDAEEAEFRMLMTRKPLPASLLPGLYRAADAFVLPSHGEGWGLPLMEAMASGLPTIGTGWGGSTEFMHAGNSVLLGYELVDVPHGDSDEGQWPMWADPDPAALAQVDMHQRPLGRRGRPREPRLRGWPPPAPISHSPFTPHFCFTSFLFL</sequence>
<evidence type="ECO:0000256" key="1">
    <source>
        <dbReference type="SAM" id="MobiDB-lite"/>
    </source>
</evidence>
<evidence type="ECO:0000313" key="3">
    <source>
        <dbReference type="EMBL" id="CAK0876406.1"/>
    </source>
</evidence>
<organism evidence="3 4">
    <name type="scientific">Prorocentrum cordatum</name>
    <dbReference type="NCBI Taxonomy" id="2364126"/>
    <lineage>
        <taxon>Eukaryota</taxon>
        <taxon>Sar</taxon>
        <taxon>Alveolata</taxon>
        <taxon>Dinophyceae</taxon>
        <taxon>Prorocentrales</taxon>
        <taxon>Prorocentraceae</taxon>
        <taxon>Prorocentrum</taxon>
    </lineage>
</organism>
<feature type="region of interest" description="Disordered" evidence="1">
    <location>
        <begin position="279"/>
        <end position="310"/>
    </location>
</feature>
<dbReference type="Proteomes" id="UP001189429">
    <property type="component" value="Unassembled WGS sequence"/>
</dbReference>
<dbReference type="PANTHER" id="PTHR46656:SF3">
    <property type="entry name" value="PUTATIVE-RELATED"/>
    <property type="match status" value="1"/>
</dbReference>
<evidence type="ECO:0000313" key="4">
    <source>
        <dbReference type="Proteomes" id="UP001189429"/>
    </source>
</evidence>
<proteinExistence type="predicted"/>
<dbReference type="EMBL" id="CAUYUJ010017622">
    <property type="protein sequence ID" value="CAK0876406.1"/>
    <property type="molecule type" value="Genomic_DNA"/>
</dbReference>
<name>A0ABN9VSD8_9DINO</name>
<comment type="caution">
    <text evidence="3">The sequence shown here is derived from an EMBL/GenBank/DDBJ whole genome shotgun (WGS) entry which is preliminary data.</text>
</comment>
<feature type="transmembrane region" description="Helical" evidence="2">
    <location>
        <begin position="37"/>
        <end position="60"/>
    </location>
</feature>
<evidence type="ECO:0008006" key="5">
    <source>
        <dbReference type="Google" id="ProtNLM"/>
    </source>
</evidence>
<reference evidence="3" key="1">
    <citation type="submission" date="2023-10" db="EMBL/GenBank/DDBJ databases">
        <authorList>
            <person name="Chen Y."/>
            <person name="Shah S."/>
            <person name="Dougan E. K."/>
            <person name="Thang M."/>
            <person name="Chan C."/>
        </authorList>
    </citation>
    <scope>NUCLEOTIDE SEQUENCE [LARGE SCALE GENOMIC DNA]</scope>
</reference>